<dbReference type="EMBL" id="MFJR01000010">
    <property type="protein sequence ID" value="OGG26388.1"/>
    <property type="molecule type" value="Genomic_DNA"/>
</dbReference>
<dbReference type="Proteomes" id="UP000176609">
    <property type="component" value="Unassembled WGS sequence"/>
</dbReference>
<dbReference type="Gene3D" id="3.40.710.10">
    <property type="entry name" value="DD-peptidase/beta-lactamase superfamily"/>
    <property type="match status" value="1"/>
</dbReference>
<dbReference type="AlphaFoldDB" id="A0A1F6ANZ6"/>
<comment type="similarity">
    <text evidence="1 9">Belongs to the peptidase S11 family.</text>
</comment>
<comment type="caution">
    <text evidence="11">The sequence shown here is derived from an EMBL/GenBank/DDBJ whole genome shotgun (WGS) entry which is preliminary data.</text>
</comment>
<feature type="active site" description="Acyl-ester intermediate" evidence="7">
    <location>
        <position position="103"/>
    </location>
</feature>
<evidence type="ECO:0000256" key="8">
    <source>
        <dbReference type="PIRSR" id="PIRSR618044-2"/>
    </source>
</evidence>
<dbReference type="PRINTS" id="PR00725">
    <property type="entry name" value="DADACBPTASE1"/>
</dbReference>
<evidence type="ECO:0000256" key="3">
    <source>
        <dbReference type="ARBA" id="ARBA00022801"/>
    </source>
</evidence>
<dbReference type="PANTHER" id="PTHR21581">
    <property type="entry name" value="D-ALANYL-D-ALANINE CARBOXYPEPTIDASE"/>
    <property type="match status" value="1"/>
</dbReference>
<dbReference type="GO" id="GO:0009252">
    <property type="term" value="P:peptidoglycan biosynthetic process"/>
    <property type="evidence" value="ECO:0007669"/>
    <property type="project" value="UniProtKB-KW"/>
</dbReference>
<keyword evidence="6" id="KW-0961">Cell wall biogenesis/degradation</keyword>
<keyword evidence="5" id="KW-0573">Peptidoglycan synthesis</keyword>
<sequence>MKPNKTITFHNLKKNGSRYFCWISFILLISLFPAPNTYTRTVSKTASIILPKSIDLSPPPSYPINQKGDEAPQVSALGVIIKDIPSGATIYVKNEKTKFSPASTTKIITALVALDTFKLDDIMTVKSVLNEGKTMGLQRGEKLAFESLLYGTLVHSANDAAFAIAENYPGGIEKFVVAMNEKAQKLNLFDTHFANPAGFDDQNNYTTASDLAKLALVGLSNKTFSKIVGTRAITVSDVSYTYFHDLKNVNELLGKVPGVSGVKTGLTQEGGEILVSEINKNSESILIVILKSSDRFGETIKLIDWVFSNFVWKNIRDITPTIR</sequence>
<evidence type="ECO:0000313" key="12">
    <source>
        <dbReference type="Proteomes" id="UP000176609"/>
    </source>
</evidence>
<dbReference type="GO" id="GO:0071555">
    <property type="term" value="P:cell wall organization"/>
    <property type="evidence" value="ECO:0007669"/>
    <property type="project" value="UniProtKB-KW"/>
</dbReference>
<dbReference type="GO" id="GO:0008360">
    <property type="term" value="P:regulation of cell shape"/>
    <property type="evidence" value="ECO:0007669"/>
    <property type="project" value="UniProtKB-KW"/>
</dbReference>
<evidence type="ECO:0000256" key="2">
    <source>
        <dbReference type="ARBA" id="ARBA00022729"/>
    </source>
</evidence>
<keyword evidence="3" id="KW-0378">Hydrolase</keyword>
<evidence type="ECO:0000256" key="1">
    <source>
        <dbReference type="ARBA" id="ARBA00007164"/>
    </source>
</evidence>
<evidence type="ECO:0000259" key="10">
    <source>
        <dbReference type="Pfam" id="PF00768"/>
    </source>
</evidence>
<evidence type="ECO:0000256" key="9">
    <source>
        <dbReference type="RuleBase" id="RU004016"/>
    </source>
</evidence>
<organism evidence="11 12">
    <name type="scientific">Candidatus Gottesmanbacteria bacterium RIFCSPLOWO2_01_FULL_39_12b</name>
    <dbReference type="NCBI Taxonomy" id="1798388"/>
    <lineage>
        <taxon>Bacteria</taxon>
        <taxon>Candidatus Gottesmaniibacteriota</taxon>
    </lineage>
</organism>
<feature type="domain" description="Peptidase S11 D-alanyl-D-alanine carboxypeptidase A N-terminal" evidence="10">
    <location>
        <begin position="67"/>
        <end position="291"/>
    </location>
</feature>
<dbReference type="Pfam" id="PF00768">
    <property type="entry name" value="Peptidase_S11"/>
    <property type="match status" value="1"/>
</dbReference>
<dbReference type="InterPro" id="IPR012338">
    <property type="entry name" value="Beta-lactam/transpept-like"/>
</dbReference>
<feature type="active site" evidence="7">
    <location>
        <position position="156"/>
    </location>
</feature>
<dbReference type="PANTHER" id="PTHR21581:SF33">
    <property type="entry name" value="D-ALANYL-D-ALANINE CARBOXYPEPTIDASE DACB"/>
    <property type="match status" value="1"/>
</dbReference>
<evidence type="ECO:0000313" key="11">
    <source>
        <dbReference type="EMBL" id="OGG26388.1"/>
    </source>
</evidence>
<dbReference type="InterPro" id="IPR001967">
    <property type="entry name" value="Peptidase_S11_N"/>
</dbReference>
<name>A0A1F6ANZ6_9BACT</name>
<gene>
    <name evidence="11" type="ORF">A2960_03610</name>
</gene>
<dbReference type="SUPFAM" id="SSF56601">
    <property type="entry name" value="beta-lactamase/transpeptidase-like"/>
    <property type="match status" value="1"/>
</dbReference>
<dbReference type="GO" id="GO:0006508">
    <property type="term" value="P:proteolysis"/>
    <property type="evidence" value="ECO:0007669"/>
    <property type="project" value="InterPro"/>
</dbReference>
<keyword evidence="2" id="KW-0732">Signal</keyword>
<keyword evidence="4" id="KW-0133">Cell shape</keyword>
<reference evidence="11 12" key="1">
    <citation type="journal article" date="2016" name="Nat. Commun.">
        <title>Thousands of microbial genomes shed light on interconnected biogeochemical processes in an aquifer system.</title>
        <authorList>
            <person name="Anantharaman K."/>
            <person name="Brown C.T."/>
            <person name="Hug L.A."/>
            <person name="Sharon I."/>
            <person name="Castelle C.J."/>
            <person name="Probst A.J."/>
            <person name="Thomas B.C."/>
            <person name="Singh A."/>
            <person name="Wilkins M.J."/>
            <person name="Karaoz U."/>
            <person name="Brodie E.L."/>
            <person name="Williams K.H."/>
            <person name="Hubbard S.S."/>
            <person name="Banfield J.F."/>
        </authorList>
    </citation>
    <scope>NUCLEOTIDE SEQUENCE [LARGE SCALE GENOMIC DNA]</scope>
</reference>
<feature type="active site" description="Proton acceptor" evidence="7">
    <location>
        <position position="106"/>
    </location>
</feature>
<evidence type="ECO:0000256" key="4">
    <source>
        <dbReference type="ARBA" id="ARBA00022960"/>
    </source>
</evidence>
<dbReference type="InterPro" id="IPR018044">
    <property type="entry name" value="Peptidase_S11"/>
</dbReference>
<evidence type="ECO:0000256" key="5">
    <source>
        <dbReference type="ARBA" id="ARBA00022984"/>
    </source>
</evidence>
<evidence type="ECO:0000256" key="6">
    <source>
        <dbReference type="ARBA" id="ARBA00023316"/>
    </source>
</evidence>
<protein>
    <recommendedName>
        <fullName evidence="10">Peptidase S11 D-alanyl-D-alanine carboxypeptidase A N-terminal domain-containing protein</fullName>
    </recommendedName>
</protein>
<dbReference type="GO" id="GO:0009002">
    <property type="term" value="F:serine-type D-Ala-D-Ala carboxypeptidase activity"/>
    <property type="evidence" value="ECO:0007669"/>
    <property type="project" value="InterPro"/>
</dbReference>
<feature type="binding site" evidence="8">
    <location>
        <position position="263"/>
    </location>
    <ligand>
        <name>substrate</name>
    </ligand>
</feature>
<proteinExistence type="inferred from homology"/>
<evidence type="ECO:0000256" key="7">
    <source>
        <dbReference type="PIRSR" id="PIRSR618044-1"/>
    </source>
</evidence>
<accession>A0A1F6ANZ6</accession>